<dbReference type="Proteomes" id="UP000257136">
    <property type="component" value="Unassembled WGS sequence"/>
</dbReference>
<dbReference type="OrthoDB" id="555504at2"/>
<dbReference type="InterPro" id="IPR038396">
    <property type="entry name" value="SpoIIAA-like_sf"/>
</dbReference>
<dbReference type="Gene3D" id="3.40.50.10600">
    <property type="entry name" value="SpoIIaa-like domains"/>
    <property type="match status" value="1"/>
</dbReference>
<dbReference type="InterPro" id="IPR021866">
    <property type="entry name" value="SpoIIAA-like"/>
</dbReference>
<name>A0A3E0EEB3_9FLAO</name>
<dbReference type="Pfam" id="PF11964">
    <property type="entry name" value="SpoIIAA-like"/>
    <property type="match status" value="1"/>
</dbReference>
<dbReference type="EMBL" id="QUNI01000011">
    <property type="protein sequence ID" value="REG96093.1"/>
    <property type="molecule type" value="Genomic_DNA"/>
</dbReference>
<organism evidence="1 2">
    <name type="scientific">Flavobacterium aquicola</name>
    <dbReference type="NCBI Taxonomy" id="1682742"/>
    <lineage>
        <taxon>Bacteria</taxon>
        <taxon>Pseudomonadati</taxon>
        <taxon>Bacteroidota</taxon>
        <taxon>Flavobacteriia</taxon>
        <taxon>Flavobacteriales</taxon>
        <taxon>Flavobacteriaceae</taxon>
        <taxon>Flavobacterium</taxon>
    </lineage>
</organism>
<dbReference type="SUPFAM" id="SSF52091">
    <property type="entry name" value="SpoIIaa-like"/>
    <property type="match status" value="1"/>
</dbReference>
<gene>
    <name evidence="1" type="ORF">C8P67_11165</name>
</gene>
<evidence type="ECO:0000313" key="1">
    <source>
        <dbReference type="EMBL" id="REG96093.1"/>
    </source>
</evidence>
<proteinExistence type="predicted"/>
<reference evidence="1 2" key="1">
    <citation type="submission" date="2018-08" db="EMBL/GenBank/DDBJ databases">
        <title>Genomic Encyclopedia of Archaeal and Bacterial Type Strains, Phase II (KMG-II): from individual species to whole genera.</title>
        <authorList>
            <person name="Goeker M."/>
        </authorList>
    </citation>
    <scope>NUCLEOTIDE SEQUENCE [LARGE SCALE GENOMIC DNA]</scope>
    <source>
        <strain evidence="1 2">DSM 100880</strain>
    </source>
</reference>
<keyword evidence="2" id="KW-1185">Reference proteome</keyword>
<comment type="caution">
    <text evidence="1">The sequence shown here is derived from an EMBL/GenBank/DDBJ whole genome shotgun (WGS) entry which is preliminary data.</text>
</comment>
<accession>A0A3E0EEB3</accession>
<evidence type="ECO:0000313" key="2">
    <source>
        <dbReference type="Proteomes" id="UP000257136"/>
    </source>
</evidence>
<protein>
    <submittedName>
        <fullName evidence="1">SpoIIAA-like protein</fullName>
    </submittedName>
</protein>
<dbReference type="AlphaFoldDB" id="A0A3E0EEB3"/>
<sequence length="123" mass="13728">MIQLESNTPSNVAAFRATGEVTKEDYENVVIPEVERVISSIGHINFLLYLDTAIENFTAGAWVQDALLGLKNIAKWNRAAIVTDSDTAITFTNGFSYFVPGEFKGFKKEQYNEAVTWVSEETL</sequence>
<dbReference type="InterPro" id="IPR036513">
    <property type="entry name" value="STAS_dom_sf"/>
</dbReference>
<dbReference type="RefSeq" id="WP_115814336.1">
    <property type="nucleotide sequence ID" value="NZ_QUNI01000011.1"/>
</dbReference>